<name>A0A7H9EN36_9LACO</name>
<evidence type="ECO:0000313" key="4">
    <source>
        <dbReference type="Proteomes" id="UP000510886"/>
    </source>
</evidence>
<accession>A0A7H9EN36</accession>
<dbReference type="EMBL" id="CP047418">
    <property type="protein sequence ID" value="QLL78722.1"/>
    <property type="molecule type" value="Genomic_DNA"/>
</dbReference>
<organism evidence="3 4">
    <name type="scientific">Ligilactobacillus saerimneri</name>
    <dbReference type="NCBI Taxonomy" id="228229"/>
    <lineage>
        <taxon>Bacteria</taxon>
        <taxon>Bacillati</taxon>
        <taxon>Bacillota</taxon>
        <taxon>Bacilli</taxon>
        <taxon>Lactobacillales</taxon>
        <taxon>Lactobacillaceae</taxon>
        <taxon>Ligilactobacillus</taxon>
    </lineage>
</organism>
<dbReference type="InterPro" id="IPR027994">
    <property type="entry name" value="WxL_dom"/>
</dbReference>
<evidence type="ECO:0000313" key="3">
    <source>
        <dbReference type="EMBL" id="QLL78722.1"/>
    </source>
</evidence>
<dbReference type="PROSITE" id="PS51257">
    <property type="entry name" value="PROKAR_LIPOPROTEIN"/>
    <property type="match status" value="1"/>
</dbReference>
<feature type="signal peptide" evidence="1">
    <location>
        <begin position="1"/>
        <end position="27"/>
    </location>
</feature>
<gene>
    <name evidence="3" type="ORF">GTO87_09075</name>
</gene>
<feature type="domain" description="WxL" evidence="2">
    <location>
        <begin position="42"/>
        <end position="198"/>
    </location>
</feature>
<dbReference type="KEGG" id="lsw:GTO87_09075"/>
<evidence type="ECO:0000259" key="2">
    <source>
        <dbReference type="Pfam" id="PF13731"/>
    </source>
</evidence>
<sequence>MKLTKQLSLATLATSCLLFGGSLTAHAADTTSQNSTATLNISQDDQSAKLSLDAVPSFAFGTVTADQVFNGGSVEQDLTTNNTVKITDTRLDQNGWNLAVSQTTAFTNGNSKIAGTMAVTPGTFSFNNGTATGWTWGQNPFSLTLPNASTTQIASSTGANKGSASATISHAKFTFSSHDSLASGDYTANLTWNLTSAPNVDASK</sequence>
<feature type="chain" id="PRO_5028923273" description="WxL domain-containing protein" evidence="1">
    <location>
        <begin position="28"/>
        <end position="204"/>
    </location>
</feature>
<dbReference type="AlphaFoldDB" id="A0A7H9EN36"/>
<reference evidence="3 4" key="1">
    <citation type="submission" date="2020-01" db="EMBL/GenBank/DDBJ databases">
        <title>Complete and circular genome sequences of six lactobacillus isolates from horses.</title>
        <authorList>
            <person name="Hassan H.M."/>
        </authorList>
    </citation>
    <scope>NUCLEOTIDE SEQUENCE [LARGE SCALE GENOMIC DNA]</scope>
    <source>
        <strain evidence="3 4">1A</strain>
    </source>
</reference>
<proteinExistence type="predicted"/>
<protein>
    <recommendedName>
        <fullName evidence="2">WxL domain-containing protein</fullName>
    </recommendedName>
</protein>
<keyword evidence="1" id="KW-0732">Signal</keyword>
<dbReference type="RefSeq" id="WP_180848912.1">
    <property type="nucleotide sequence ID" value="NZ_CP047418.1"/>
</dbReference>
<dbReference type="Proteomes" id="UP000510886">
    <property type="component" value="Chromosome"/>
</dbReference>
<dbReference type="Pfam" id="PF13731">
    <property type="entry name" value="WxL"/>
    <property type="match status" value="1"/>
</dbReference>
<evidence type="ECO:0000256" key="1">
    <source>
        <dbReference type="SAM" id="SignalP"/>
    </source>
</evidence>